<proteinExistence type="predicted"/>
<dbReference type="OrthoDB" id="8910160at2"/>
<dbReference type="RefSeq" id="WP_135835961.1">
    <property type="nucleotide sequence ID" value="NZ_SRPE01000007.1"/>
</dbReference>
<sequence length="310" mass="35160">MYFPYLRGKQFELLALRELAPILDSSKIIPLIEPVKTNTASLKTAIDVLARYNIKAQVILNPEVGDFKSNNSSLITFFNQLQAQGYTNLIPSFIISSDRAFDRIKTIIADNHYDTNGFSFVHLNKVNDLDALHSFSSSNNCLYHVVQIAHLFAMRRKLKGNVCMLNDYFNRLSNNKAYLDVPFEVFSSDYMYYQDEGCVGFSDYQVIGKDYSETGGAAFAVAIHLTYKEEGSDDIQVAHFVSDSNDGRENPAGKFFEALEKLITFVEQKQLTSFAIDKFRDYYNTQAYPGLGVVKKLSIMHHIQLIQGLI</sequence>
<dbReference type="Proteomes" id="UP000297998">
    <property type="component" value="Unassembled WGS sequence"/>
</dbReference>
<keyword evidence="2" id="KW-1185">Reference proteome</keyword>
<name>A0A4Z1BNQ5_9FLAO</name>
<reference evidence="1 2" key="1">
    <citation type="submission" date="2019-03" db="EMBL/GenBank/DDBJ databases">
        <title>Empedobacter tilapiae sp. nov., isolated from an intestine of Nile tilapia Oreochromis niloticus.</title>
        <authorList>
            <person name="Kim Y.-O."/>
            <person name="Yoon J.-H."/>
        </authorList>
    </citation>
    <scope>NUCLEOTIDE SEQUENCE [LARGE SCALE GENOMIC DNA]</scope>
    <source>
        <strain evidence="1 2">MRS2</strain>
    </source>
</reference>
<evidence type="ECO:0008006" key="3">
    <source>
        <dbReference type="Google" id="ProtNLM"/>
    </source>
</evidence>
<gene>
    <name evidence="1" type="ORF">E4J94_11575</name>
</gene>
<dbReference type="NCBIfam" id="NF033831">
    <property type="entry name" value="sce7725_fam"/>
    <property type="match status" value="1"/>
</dbReference>
<dbReference type="EMBL" id="SRPE01000007">
    <property type="protein sequence ID" value="TGN26459.1"/>
    <property type="molecule type" value="Genomic_DNA"/>
</dbReference>
<protein>
    <recommendedName>
        <fullName evidence="3">Sce7725 family protein</fullName>
    </recommendedName>
</protein>
<organism evidence="1 2">
    <name type="scientific">Empedobacter tilapiae</name>
    <dbReference type="NCBI Taxonomy" id="2491114"/>
    <lineage>
        <taxon>Bacteria</taxon>
        <taxon>Pseudomonadati</taxon>
        <taxon>Bacteroidota</taxon>
        <taxon>Flavobacteriia</taxon>
        <taxon>Flavobacteriales</taxon>
        <taxon>Weeksellaceae</taxon>
        <taxon>Empedobacter</taxon>
    </lineage>
</organism>
<evidence type="ECO:0000313" key="1">
    <source>
        <dbReference type="EMBL" id="TGN26459.1"/>
    </source>
</evidence>
<evidence type="ECO:0000313" key="2">
    <source>
        <dbReference type="Proteomes" id="UP000297998"/>
    </source>
</evidence>
<accession>A0A4Z1BNQ5</accession>
<dbReference type="InterPro" id="IPR047727">
    <property type="entry name" value="Sce7725-like"/>
</dbReference>
<comment type="caution">
    <text evidence="1">The sequence shown here is derived from an EMBL/GenBank/DDBJ whole genome shotgun (WGS) entry which is preliminary data.</text>
</comment>
<dbReference type="AlphaFoldDB" id="A0A4Z1BNQ5"/>